<dbReference type="GeneID" id="25282517"/>
<keyword evidence="9" id="KW-1185">Reference proteome</keyword>
<dbReference type="SUPFAM" id="SSF57701">
    <property type="entry name" value="Zn2/Cys6 DNA-binding domain"/>
    <property type="match status" value="1"/>
</dbReference>
<feature type="compositionally biased region" description="Polar residues" evidence="7">
    <location>
        <begin position="1"/>
        <end position="26"/>
    </location>
</feature>
<gene>
    <name evidence="8" type="ORF">A1O9_07603</name>
</gene>
<keyword evidence="3" id="KW-0805">Transcription regulation</keyword>
<dbReference type="HOGENOM" id="CLU_033644_0_0_1"/>
<evidence type="ECO:0000256" key="1">
    <source>
        <dbReference type="ARBA" id="ARBA00022723"/>
    </source>
</evidence>
<dbReference type="CDD" id="cd00067">
    <property type="entry name" value="GAL4"/>
    <property type="match status" value="1"/>
</dbReference>
<reference evidence="8 9" key="1">
    <citation type="submission" date="2013-03" db="EMBL/GenBank/DDBJ databases">
        <title>The Genome Sequence of Exophiala aquamarina CBS 119918.</title>
        <authorList>
            <consortium name="The Broad Institute Genomics Platform"/>
            <person name="Cuomo C."/>
            <person name="de Hoog S."/>
            <person name="Gorbushina A."/>
            <person name="Walker B."/>
            <person name="Young S.K."/>
            <person name="Zeng Q."/>
            <person name="Gargeya S."/>
            <person name="Fitzgerald M."/>
            <person name="Haas B."/>
            <person name="Abouelleil A."/>
            <person name="Allen A.W."/>
            <person name="Alvarado L."/>
            <person name="Arachchi H.M."/>
            <person name="Berlin A.M."/>
            <person name="Chapman S.B."/>
            <person name="Gainer-Dewar J."/>
            <person name="Goldberg J."/>
            <person name="Griggs A."/>
            <person name="Gujja S."/>
            <person name="Hansen M."/>
            <person name="Howarth C."/>
            <person name="Imamovic A."/>
            <person name="Ireland A."/>
            <person name="Larimer J."/>
            <person name="McCowan C."/>
            <person name="Murphy C."/>
            <person name="Pearson M."/>
            <person name="Poon T.W."/>
            <person name="Priest M."/>
            <person name="Roberts A."/>
            <person name="Saif S."/>
            <person name="Shea T."/>
            <person name="Sisk P."/>
            <person name="Sykes S."/>
            <person name="Wortman J."/>
            <person name="Nusbaum C."/>
            <person name="Birren B."/>
        </authorList>
    </citation>
    <scope>NUCLEOTIDE SEQUENCE [LARGE SCALE GENOMIC DNA]</scope>
    <source>
        <strain evidence="8 9">CBS 119918</strain>
    </source>
</reference>
<dbReference type="RefSeq" id="XP_013258613.1">
    <property type="nucleotide sequence ID" value="XM_013403159.1"/>
</dbReference>
<dbReference type="GO" id="GO:0008270">
    <property type="term" value="F:zinc ion binding"/>
    <property type="evidence" value="ECO:0007669"/>
    <property type="project" value="InterPro"/>
</dbReference>
<feature type="region of interest" description="Disordered" evidence="7">
    <location>
        <begin position="1"/>
        <end position="48"/>
    </location>
</feature>
<dbReference type="PANTHER" id="PTHR36206">
    <property type="entry name" value="ASPERCRYPTIN BIOSYNTHESIS CLUSTER-SPECIFIC TRANSCRIPTION REGULATOR ATNN-RELATED"/>
    <property type="match status" value="1"/>
</dbReference>
<keyword evidence="4" id="KW-0238">DNA-binding</keyword>
<dbReference type="GO" id="GO:0003677">
    <property type="term" value="F:DNA binding"/>
    <property type="evidence" value="ECO:0007669"/>
    <property type="project" value="UniProtKB-KW"/>
</dbReference>
<evidence type="ECO:0000313" key="9">
    <source>
        <dbReference type="Proteomes" id="UP000027920"/>
    </source>
</evidence>
<keyword evidence="1" id="KW-0479">Metal-binding</keyword>
<evidence type="ECO:0000313" key="8">
    <source>
        <dbReference type="EMBL" id="KEF56023.1"/>
    </source>
</evidence>
<organism evidence="8 9">
    <name type="scientific">Exophiala aquamarina CBS 119918</name>
    <dbReference type="NCBI Taxonomy" id="1182545"/>
    <lineage>
        <taxon>Eukaryota</taxon>
        <taxon>Fungi</taxon>
        <taxon>Dikarya</taxon>
        <taxon>Ascomycota</taxon>
        <taxon>Pezizomycotina</taxon>
        <taxon>Eurotiomycetes</taxon>
        <taxon>Chaetothyriomycetidae</taxon>
        <taxon>Chaetothyriales</taxon>
        <taxon>Herpotrichiellaceae</taxon>
        <taxon>Exophiala</taxon>
    </lineage>
</organism>
<keyword evidence="6" id="KW-0539">Nucleus</keyword>
<dbReference type="Pfam" id="PF11951">
    <property type="entry name" value="Fungal_trans_2"/>
    <property type="match status" value="1"/>
</dbReference>
<dbReference type="InterPro" id="IPR021858">
    <property type="entry name" value="Fun_TF"/>
</dbReference>
<dbReference type="GO" id="GO:0000981">
    <property type="term" value="F:DNA-binding transcription factor activity, RNA polymerase II-specific"/>
    <property type="evidence" value="ECO:0007669"/>
    <property type="project" value="InterPro"/>
</dbReference>
<keyword evidence="2" id="KW-0862">Zinc</keyword>
<evidence type="ECO:0000256" key="5">
    <source>
        <dbReference type="ARBA" id="ARBA00023163"/>
    </source>
</evidence>
<proteinExistence type="predicted"/>
<evidence type="ECO:0000256" key="2">
    <source>
        <dbReference type="ARBA" id="ARBA00022833"/>
    </source>
</evidence>
<feature type="compositionally biased region" description="Basic and acidic residues" evidence="7">
    <location>
        <begin position="36"/>
        <end position="48"/>
    </location>
</feature>
<keyword evidence="5" id="KW-0804">Transcription</keyword>
<name>A0A072P9R0_9EURO</name>
<dbReference type="InterPro" id="IPR036864">
    <property type="entry name" value="Zn2-C6_fun-type_DNA-bd_sf"/>
</dbReference>
<protein>
    <recommendedName>
        <fullName evidence="10">Zn(2)-C6 fungal-type domain-containing protein</fullName>
    </recommendedName>
</protein>
<dbReference type="Gene3D" id="4.10.240.10">
    <property type="entry name" value="Zn(2)-C6 fungal-type DNA-binding domain"/>
    <property type="match status" value="1"/>
</dbReference>
<sequence length="581" mass="65590">MQLVTSKRSDQSAGGSFTELGFTSESRPVLHGQRGAPDHQVEFTSASRHDETDTSSVWRLNAIPSPRKRWKDLCVRKEIRRVKCDEAKPSCERCTRTGRNCDGYPIPRRPPPAALLIVLHEGVQVEDQQAAVACHYFYEVCAPTLVNYGSASFWNRLVLQACQSEESIRHLVIAAAQLDMHLRQPSLLRSNDDSAPFRWHYGKALRLISRATSPDAATVLVACLLLMLYNELQQNHFPALQHLIAGRKIITAHYSLATSPTQNTAIEEISHIFSKLELQTSEFHKHLVPPHRRLPTYLTPIESSDTDDIQRHLCTRCCISAFTGLEESALSLHTLALECTGIRLSGPPPRTRFHTVPSLTSRLNNWYACYSAFEKALPTETTLKDFGDLNVLRIYHLCLEIISRCAPFDNQEMAYDGYATSIELVMVSCGILMTAEVRLRTAKLLPPLFFVATKYRGVDYRRRAVTALRRCGADGQLLAEIAVRIMRVEERGVRLPVVCSDIPEQDRVQLWRVELDEAGQFYTVYFRRCSAMSAPASPLADHDVEQLEGHLTFPSQGWVWSCPRVISRRIVRVPLNSLLSI</sequence>
<dbReference type="PANTHER" id="PTHR36206:SF13">
    <property type="entry name" value="TRANSCRIPTIONAL REGULATORY PROTEIN MOC3"/>
    <property type="match status" value="1"/>
</dbReference>
<dbReference type="VEuPathDB" id="FungiDB:A1O9_07603"/>
<dbReference type="InterPro" id="IPR052360">
    <property type="entry name" value="Transcr_Regulatory_Proteins"/>
</dbReference>
<evidence type="ECO:0000256" key="3">
    <source>
        <dbReference type="ARBA" id="ARBA00023015"/>
    </source>
</evidence>
<comment type="caution">
    <text evidence="8">The sequence shown here is derived from an EMBL/GenBank/DDBJ whole genome shotgun (WGS) entry which is preliminary data.</text>
</comment>
<accession>A0A072P9R0</accession>
<dbReference type="InterPro" id="IPR001138">
    <property type="entry name" value="Zn2Cys6_DnaBD"/>
</dbReference>
<evidence type="ECO:0000256" key="7">
    <source>
        <dbReference type="SAM" id="MobiDB-lite"/>
    </source>
</evidence>
<dbReference type="EMBL" id="AMGV01000006">
    <property type="protein sequence ID" value="KEF56023.1"/>
    <property type="molecule type" value="Genomic_DNA"/>
</dbReference>
<evidence type="ECO:0008006" key="10">
    <source>
        <dbReference type="Google" id="ProtNLM"/>
    </source>
</evidence>
<dbReference type="OrthoDB" id="2593732at2759"/>
<evidence type="ECO:0000256" key="6">
    <source>
        <dbReference type="ARBA" id="ARBA00023242"/>
    </source>
</evidence>
<dbReference type="AlphaFoldDB" id="A0A072P9R0"/>
<evidence type="ECO:0000256" key="4">
    <source>
        <dbReference type="ARBA" id="ARBA00023125"/>
    </source>
</evidence>
<dbReference type="Proteomes" id="UP000027920">
    <property type="component" value="Unassembled WGS sequence"/>
</dbReference>